<dbReference type="InterPro" id="IPR005119">
    <property type="entry name" value="LysR_subst-bd"/>
</dbReference>
<dbReference type="InterPro" id="IPR036390">
    <property type="entry name" value="WH_DNA-bd_sf"/>
</dbReference>
<dbReference type="PROSITE" id="PS50931">
    <property type="entry name" value="HTH_LYSR"/>
    <property type="match status" value="1"/>
</dbReference>
<feature type="domain" description="HTH lysR-type" evidence="5">
    <location>
        <begin position="1"/>
        <end position="61"/>
    </location>
</feature>
<dbReference type="SUPFAM" id="SSF46785">
    <property type="entry name" value="Winged helix' DNA-binding domain"/>
    <property type="match status" value="1"/>
</dbReference>
<dbReference type="InterPro" id="IPR000847">
    <property type="entry name" value="LysR_HTH_N"/>
</dbReference>
<organism evidence="6 7">
    <name type="scientific">Roseinatronobacter domitianus</name>
    <dbReference type="NCBI Taxonomy" id="2940293"/>
    <lineage>
        <taxon>Bacteria</taxon>
        <taxon>Pseudomonadati</taxon>
        <taxon>Pseudomonadota</taxon>
        <taxon>Alphaproteobacteria</taxon>
        <taxon>Rhodobacterales</taxon>
        <taxon>Paracoccaceae</taxon>
        <taxon>Roseinatronobacter</taxon>
    </lineage>
</organism>
<dbReference type="SUPFAM" id="SSF53850">
    <property type="entry name" value="Periplasmic binding protein-like II"/>
    <property type="match status" value="1"/>
</dbReference>
<dbReference type="Pfam" id="PF03466">
    <property type="entry name" value="LysR_substrate"/>
    <property type="match status" value="1"/>
</dbReference>
<dbReference type="PANTHER" id="PTHR30537:SF3">
    <property type="entry name" value="TRANSCRIPTIONAL REGULATORY PROTEIN"/>
    <property type="match status" value="1"/>
</dbReference>
<keyword evidence="3" id="KW-0238">DNA-binding</keyword>
<dbReference type="InterPro" id="IPR058163">
    <property type="entry name" value="LysR-type_TF_proteobact-type"/>
</dbReference>
<dbReference type="Proteomes" id="UP001202550">
    <property type="component" value="Unassembled WGS sequence"/>
</dbReference>
<dbReference type="RefSeq" id="WP_249057166.1">
    <property type="nucleotide sequence ID" value="NZ_JALZWP010000004.1"/>
</dbReference>
<protein>
    <submittedName>
        <fullName evidence="6">LysR family transcriptional regulator</fullName>
    </submittedName>
</protein>
<dbReference type="Gene3D" id="3.40.190.290">
    <property type="match status" value="1"/>
</dbReference>
<evidence type="ECO:0000256" key="3">
    <source>
        <dbReference type="ARBA" id="ARBA00023125"/>
    </source>
</evidence>
<evidence type="ECO:0000256" key="4">
    <source>
        <dbReference type="ARBA" id="ARBA00023163"/>
    </source>
</evidence>
<keyword evidence="7" id="KW-1185">Reference proteome</keyword>
<keyword evidence="2" id="KW-0805">Transcription regulation</keyword>
<gene>
    <name evidence="6" type="ORF">M3N55_05390</name>
</gene>
<keyword evidence="4" id="KW-0804">Transcription</keyword>
<dbReference type="PANTHER" id="PTHR30537">
    <property type="entry name" value="HTH-TYPE TRANSCRIPTIONAL REGULATOR"/>
    <property type="match status" value="1"/>
</dbReference>
<evidence type="ECO:0000256" key="1">
    <source>
        <dbReference type="ARBA" id="ARBA00009437"/>
    </source>
</evidence>
<dbReference type="EMBL" id="JALZWP010000004">
    <property type="protein sequence ID" value="MCL1628158.1"/>
    <property type="molecule type" value="Genomic_DNA"/>
</dbReference>
<accession>A0ABT0LZW7</accession>
<proteinExistence type="inferred from homology"/>
<evidence type="ECO:0000259" key="5">
    <source>
        <dbReference type="PROSITE" id="PS50931"/>
    </source>
</evidence>
<sequence>MSLEPWDELRTALQVARAGTVSGAAQRLGVHHATVIRHIDGLEDRLGVKLFQRHAKGYALTEAGRMLTDGAAEAEARFDKLAARLDMLQSGIEGDLCVTTVPELCDIVLPVLSQLRADNPQLVPCLRVEERLARLEYGEAHLALRAGARPTEPDNVVQPLGALPVALFAAPAYLERRGMPRTEADLADHDVVTVEPGHARAPFDRWMEQHARHVGLHSNDRTTLLAAMRAGLGLGFAPASLQSDALVQVMPPRPDWSAELWLVTHVDLHRSPKVQAATTALKARFAALADESL</sequence>
<comment type="caution">
    <text evidence="6">The sequence shown here is derived from an EMBL/GenBank/DDBJ whole genome shotgun (WGS) entry which is preliminary data.</text>
</comment>
<name>A0ABT0LZW7_9RHOB</name>
<dbReference type="Gene3D" id="1.10.10.10">
    <property type="entry name" value="Winged helix-like DNA-binding domain superfamily/Winged helix DNA-binding domain"/>
    <property type="match status" value="1"/>
</dbReference>
<dbReference type="Pfam" id="PF00126">
    <property type="entry name" value="HTH_1"/>
    <property type="match status" value="1"/>
</dbReference>
<evidence type="ECO:0000313" key="6">
    <source>
        <dbReference type="EMBL" id="MCL1628158.1"/>
    </source>
</evidence>
<evidence type="ECO:0000313" key="7">
    <source>
        <dbReference type="Proteomes" id="UP001202550"/>
    </source>
</evidence>
<dbReference type="InterPro" id="IPR036388">
    <property type="entry name" value="WH-like_DNA-bd_sf"/>
</dbReference>
<reference evidence="6 7" key="1">
    <citation type="submission" date="2022-05" db="EMBL/GenBank/DDBJ databases">
        <title>Seasonal and diel survey of microbial diversity of the Tyrrhenian coast.</title>
        <authorList>
            <person name="Gattoni G."/>
            <person name="Corral P."/>
        </authorList>
    </citation>
    <scope>NUCLEOTIDE SEQUENCE [LARGE SCALE GENOMIC DNA]</scope>
    <source>
        <strain evidence="6 7">V10</strain>
    </source>
</reference>
<evidence type="ECO:0000256" key="2">
    <source>
        <dbReference type="ARBA" id="ARBA00023015"/>
    </source>
</evidence>
<comment type="similarity">
    <text evidence="1">Belongs to the LysR transcriptional regulatory family.</text>
</comment>